<evidence type="ECO:0000259" key="4">
    <source>
        <dbReference type="PROSITE" id="PS50404"/>
    </source>
</evidence>
<evidence type="ECO:0000259" key="5">
    <source>
        <dbReference type="PROSITE" id="PS50405"/>
    </source>
</evidence>
<dbReference type="Pfam" id="PF02798">
    <property type="entry name" value="GST_N"/>
    <property type="match status" value="1"/>
</dbReference>
<dbReference type="CDD" id="cd03039">
    <property type="entry name" value="GST_N_Sigma_like"/>
    <property type="match status" value="1"/>
</dbReference>
<dbReference type="PROSITE" id="PS50404">
    <property type="entry name" value="GST_NTER"/>
    <property type="match status" value="1"/>
</dbReference>
<keyword evidence="2" id="KW-0273">Eye lens protein</keyword>
<dbReference type="PANTHER" id="PTHR11571:SF150">
    <property type="entry name" value="GLUTATHIONE S-TRANSFERASE"/>
    <property type="match status" value="1"/>
</dbReference>
<dbReference type="InterPro" id="IPR036282">
    <property type="entry name" value="Glutathione-S-Trfase_C_sf"/>
</dbReference>
<dbReference type="SUPFAM" id="SSF52833">
    <property type="entry name" value="Thioredoxin-like"/>
    <property type="match status" value="1"/>
</dbReference>
<dbReference type="CDD" id="cd03192">
    <property type="entry name" value="GST_C_Sigma_like"/>
    <property type="match status" value="1"/>
</dbReference>
<dbReference type="FunFam" id="1.20.1050.10:FF:000030">
    <property type="entry name" value="Glutathione S-transferase S1"/>
    <property type="match status" value="1"/>
</dbReference>
<comment type="function">
    <text evidence="3">S-crystallins are structural components of squids and octopi eye lens. Contains relatively little if any GST activity.</text>
</comment>
<name>A0A9D4RVK1_DREPO</name>
<dbReference type="PROSITE" id="PS50405">
    <property type="entry name" value="GST_CTER"/>
    <property type="match status" value="1"/>
</dbReference>
<dbReference type="AlphaFoldDB" id="A0A9D4RVK1"/>
<dbReference type="Gene3D" id="1.20.1050.10">
    <property type="match status" value="1"/>
</dbReference>
<dbReference type="InterPro" id="IPR010987">
    <property type="entry name" value="Glutathione-S-Trfase_C-like"/>
</dbReference>
<dbReference type="SUPFAM" id="SSF47616">
    <property type="entry name" value="GST C-terminal domain-like"/>
    <property type="match status" value="1"/>
</dbReference>
<protein>
    <recommendedName>
        <fullName evidence="8">Glutathione S-transferase</fullName>
    </recommendedName>
</protein>
<dbReference type="GO" id="GO:0006749">
    <property type="term" value="P:glutathione metabolic process"/>
    <property type="evidence" value="ECO:0007669"/>
    <property type="project" value="TreeGrafter"/>
</dbReference>
<dbReference type="GO" id="GO:0004364">
    <property type="term" value="F:glutathione transferase activity"/>
    <property type="evidence" value="ECO:0007669"/>
    <property type="project" value="TreeGrafter"/>
</dbReference>
<dbReference type="EMBL" id="JAIWYP010000001">
    <property type="protein sequence ID" value="KAH3880157.1"/>
    <property type="molecule type" value="Genomic_DNA"/>
</dbReference>
<dbReference type="FunFam" id="3.40.30.10:FF:000035">
    <property type="entry name" value="hematopoietic prostaglandin D synthase"/>
    <property type="match status" value="1"/>
</dbReference>
<comment type="similarity">
    <text evidence="1">Belongs to the GST superfamily.</text>
</comment>
<evidence type="ECO:0000256" key="1">
    <source>
        <dbReference type="ARBA" id="ARBA00007409"/>
    </source>
</evidence>
<feature type="domain" description="GST C-terminal" evidence="5">
    <location>
        <begin position="81"/>
        <end position="210"/>
    </location>
</feature>
<dbReference type="Proteomes" id="UP000828390">
    <property type="component" value="Unassembled WGS sequence"/>
</dbReference>
<dbReference type="SFLD" id="SFLDG01205">
    <property type="entry name" value="AMPS.1"/>
    <property type="match status" value="1"/>
</dbReference>
<dbReference type="InterPro" id="IPR004046">
    <property type="entry name" value="GST_C"/>
</dbReference>
<dbReference type="Gene3D" id="3.40.30.10">
    <property type="entry name" value="Glutaredoxin"/>
    <property type="match status" value="1"/>
</dbReference>
<accession>A0A9D4RVK1</accession>
<sequence>MPSYKLYYFDFRGLAELPRLIFKQAGVDFQDIRFSREEWPQHKPDFPLKTVPVLEVDGRQITQSMAITRYLAKEFGLFGSNNIEALLIDELMEIFAEIRNNHLGKIYSEQDETKKTELINAFKTTNAPVYFNLVEKRMKENKSGSGFYVGAKVSVADLLIYNSMFAIRDRLKKTGVDLFEGRTLFEEHYKRVDALPNIAKWVKERKVTDL</sequence>
<reference evidence="6" key="2">
    <citation type="submission" date="2020-11" db="EMBL/GenBank/DDBJ databases">
        <authorList>
            <person name="McCartney M.A."/>
            <person name="Auch B."/>
            <person name="Kono T."/>
            <person name="Mallez S."/>
            <person name="Becker A."/>
            <person name="Gohl D.M."/>
            <person name="Silverstein K.A.T."/>
            <person name="Koren S."/>
            <person name="Bechman K.B."/>
            <person name="Herman A."/>
            <person name="Abrahante J.E."/>
            <person name="Garbe J."/>
        </authorList>
    </citation>
    <scope>NUCLEOTIDE SEQUENCE</scope>
    <source>
        <strain evidence="6">Duluth1</strain>
        <tissue evidence="6">Whole animal</tissue>
    </source>
</reference>
<dbReference type="Pfam" id="PF14497">
    <property type="entry name" value="GST_C_3"/>
    <property type="match status" value="1"/>
</dbReference>
<dbReference type="SFLD" id="SFLDG00363">
    <property type="entry name" value="AMPS_(cytGST):_Alpha-__Mu-__Pi"/>
    <property type="match status" value="1"/>
</dbReference>
<comment type="caution">
    <text evidence="6">The sequence shown here is derived from an EMBL/GenBank/DDBJ whole genome shotgun (WGS) entry which is preliminary data.</text>
</comment>
<evidence type="ECO:0000256" key="3">
    <source>
        <dbReference type="ARBA" id="ARBA00049616"/>
    </source>
</evidence>
<evidence type="ECO:0008006" key="8">
    <source>
        <dbReference type="Google" id="ProtNLM"/>
    </source>
</evidence>
<evidence type="ECO:0000313" key="7">
    <source>
        <dbReference type="Proteomes" id="UP000828390"/>
    </source>
</evidence>
<organism evidence="6 7">
    <name type="scientific">Dreissena polymorpha</name>
    <name type="common">Zebra mussel</name>
    <name type="synonym">Mytilus polymorpha</name>
    <dbReference type="NCBI Taxonomy" id="45954"/>
    <lineage>
        <taxon>Eukaryota</taxon>
        <taxon>Metazoa</taxon>
        <taxon>Spiralia</taxon>
        <taxon>Lophotrochozoa</taxon>
        <taxon>Mollusca</taxon>
        <taxon>Bivalvia</taxon>
        <taxon>Autobranchia</taxon>
        <taxon>Heteroconchia</taxon>
        <taxon>Euheterodonta</taxon>
        <taxon>Imparidentia</taxon>
        <taxon>Neoheterodontei</taxon>
        <taxon>Myida</taxon>
        <taxon>Dreissenoidea</taxon>
        <taxon>Dreissenidae</taxon>
        <taxon>Dreissena</taxon>
    </lineage>
</organism>
<gene>
    <name evidence="6" type="ORF">DPMN_004069</name>
</gene>
<dbReference type="SFLD" id="SFLDS00019">
    <property type="entry name" value="Glutathione_Transferase_(cytos"/>
    <property type="match status" value="1"/>
</dbReference>
<proteinExistence type="inferred from homology"/>
<dbReference type="InterPro" id="IPR036249">
    <property type="entry name" value="Thioredoxin-like_sf"/>
</dbReference>
<dbReference type="InterPro" id="IPR004045">
    <property type="entry name" value="Glutathione_S-Trfase_N"/>
</dbReference>
<dbReference type="InterPro" id="IPR040079">
    <property type="entry name" value="Glutathione_S-Trfase"/>
</dbReference>
<reference evidence="6" key="1">
    <citation type="journal article" date="2019" name="bioRxiv">
        <title>The Genome of the Zebra Mussel, Dreissena polymorpha: A Resource for Invasive Species Research.</title>
        <authorList>
            <person name="McCartney M.A."/>
            <person name="Auch B."/>
            <person name="Kono T."/>
            <person name="Mallez S."/>
            <person name="Zhang Y."/>
            <person name="Obille A."/>
            <person name="Becker A."/>
            <person name="Abrahante J.E."/>
            <person name="Garbe J."/>
            <person name="Badalamenti J.P."/>
            <person name="Herman A."/>
            <person name="Mangelson H."/>
            <person name="Liachko I."/>
            <person name="Sullivan S."/>
            <person name="Sone E.D."/>
            <person name="Koren S."/>
            <person name="Silverstein K.A.T."/>
            <person name="Beckman K.B."/>
            <person name="Gohl D.M."/>
        </authorList>
    </citation>
    <scope>NUCLEOTIDE SEQUENCE</scope>
    <source>
        <strain evidence="6">Duluth1</strain>
        <tissue evidence="6">Whole animal</tissue>
    </source>
</reference>
<dbReference type="OrthoDB" id="414243at2759"/>
<evidence type="ECO:0000256" key="2">
    <source>
        <dbReference type="ARBA" id="ARBA00022613"/>
    </source>
</evidence>
<dbReference type="PANTHER" id="PTHR11571">
    <property type="entry name" value="GLUTATHIONE S-TRANSFERASE"/>
    <property type="match status" value="1"/>
</dbReference>
<feature type="domain" description="GST N-terminal" evidence="4">
    <location>
        <begin position="2"/>
        <end position="79"/>
    </location>
</feature>
<dbReference type="GO" id="GO:0005212">
    <property type="term" value="F:structural constituent of eye lens"/>
    <property type="evidence" value="ECO:0007669"/>
    <property type="project" value="UniProtKB-KW"/>
</dbReference>
<evidence type="ECO:0000313" key="6">
    <source>
        <dbReference type="EMBL" id="KAH3880157.1"/>
    </source>
</evidence>
<keyword evidence="7" id="KW-1185">Reference proteome</keyword>
<dbReference type="InterPro" id="IPR050213">
    <property type="entry name" value="GST_superfamily"/>
</dbReference>